<dbReference type="RefSeq" id="WP_284206292.1">
    <property type="nucleotide sequence ID" value="NZ_BSSU01000002.1"/>
</dbReference>
<name>A0ABQ6GYM3_9GAMM</name>
<proteinExistence type="predicted"/>
<organism evidence="1 2">
    <name type="scientific">Thalassotalea eurytherma</name>
    <dbReference type="NCBI Taxonomy" id="1144278"/>
    <lineage>
        <taxon>Bacteria</taxon>
        <taxon>Pseudomonadati</taxon>
        <taxon>Pseudomonadota</taxon>
        <taxon>Gammaproteobacteria</taxon>
        <taxon>Alteromonadales</taxon>
        <taxon>Colwelliaceae</taxon>
        <taxon>Thalassotalea</taxon>
    </lineage>
</organism>
<evidence type="ECO:0000313" key="2">
    <source>
        <dbReference type="Proteomes" id="UP001157133"/>
    </source>
</evidence>
<protein>
    <recommendedName>
        <fullName evidence="3">DUF3549 family protein</fullName>
    </recommendedName>
</protein>
<dbReference type="Proteomes" id="UP001157133">
    <property type="component" value="Unassembled WGS sequence"/>
</dbReference>
<reference evidence="1 2" key="1">
    <citation type="submission" date="2023-03" db="EMBL/GenBank/DDBJ databases">
        <title>Draft genome sequence of Thalassotalea eurytherma JCM 18482T.</title>
        <authorList>
            <person name="Sawabe T."/>
        </authorList>
    </citation>
    <scope>NUCLEOTIDE SEQUENCE [LARGE SCALE GENOMIC DNA]</scope>
    <source>
        <strain evidence="1 2">JCM 18482</strain>
    </source>
</reference>
<dbReference type="Pfam" id="PF12069">
    <property type="entry name" value="DUF3549"/>
    <property type="match status" value="1"/>
</dbReference>
<evidence type="ECO:0000313" key="1">
    <source>
        <dbReference type="EMBL" id="GLX80967.1"/>
    </source>
</evidence>
<comment type="caution">
    <text evidence="1">The sequence shown here is derived from an EMBL/GenBank/DDBJ whole genome shotgun (WGS) entry which is preliminary data.</text>
</comment>
<dbReference type="InterPro" id="IPR021936">
    <property type="entry name" value="DUF3549"/>
</dbReference>
<dbReference type="EMBL" id="BSSU01000002">
    <property type="protein sequence ID" value="GLX80967.1"/>
    <property type="molecule type" value="Genomic_DNA"/>
</dbReference>
<accession>A0ABQ6GYM3</accession>
<gene>
    <name evidence="1" type="ORF">theurythT_04190</name>
</gene>
<evidence type="ECO:0008006" key="3">
    <source>
        <dbReference type="Google" id="ProtNLM"/>
    </source>
</evidence>
<sequence>MSTIDTISELITLSGSQFRVYDIGRRIDKISKADFEKIEHNQLPYPYPMQGNAHLALAFWQKSSKTPYIWFVKLPLDERGLLNQGARNHFIAIIVEALGSDLTVDPTQKQEELLKSNPYNFTPAQYKLASLNSKLNVELKQNASSYYEHTQLYFSGQLGWQEWQSVGVQGIADFAARLNDKDNEQFLRSALPHIPSQVFNVLCSALENETLSVDVIEQLIERFNNAPDIDEAQHALRALAKNADHPHVSELVKSILAKEPVTELLIILSGRCWQALASHELMMNYLDNLAQSNDSNLFAAIFKDIVSIPLLRPTVLMCIRAEQRSESLAKAIGTLFNQQKTH</sequence>
<keyword evidence="2" id="KW-1185">Reference proteome</keyword>